<reference evidence="1 2" key="1">
    <citation type="journal article" date="2013" name="Genome Biol. Evol.">
        <title>Complete genomes of two dipteran-associated spiroplasmas provided insights into the origin, dynamics, and impacts of viral invasion in spiroplasma.</title>
        <authorList>
            <person name="Ku C."/>
            <person name="Lo W.S."/>
            <person name="Chen L.L."/>
            <person name="Kuo C.H."/>
        </authorList>
    </citation>
    <scope>NUCLEOTIDE SEQUENCE [LARGE SCALE GENOMIC DNA]</scope>
    <source>
        <strain evidence="1 2">DF-1</strain>
    </source>
</reference>
<dbReference type="EMBL" id="CP005077">
    <property type="protein sequence ID" value="AGM25160.1"/>
    <property type="molecule type" value="Genomic_DNA"/>
</dbReference>
<evidence type="ECO:0000313" key="2">
    <source>
        <dbReference type="Proteomes" id="UP000013964"/>
    </source>
</evidence>
<sequence>MAKNIYNLYILNSEIYHRLENKQGKLIGYFINNPSVSLEVFYVKANWVFNDEGFANCLTVGISNTDLYPIFLKTDLQNLKDYKPGSEIIKNFIFSNSKKQNTIDEFHQMYQKKNNSVNNANIDTKQLIKDLENL</sequence>
<dbReference type="Proteomes" id="UP000013964">
    <property type="component" value="Chromosome"/>
</dbReference>
<organism evidence="1 2">
    <name type="scientific">Spiroplasma chrysopicola DF-1</name>
    <dbReference type="NCBI Taxonomy" id="1276227"/>
    <lineage>
        <taxon>Bacteria</taxon>
        <taxon>Bacillati</taxon>
        <taxon>Mycoplasmatota</taxon>
        <taxon>Mollicutes</taxon>
        <taxon>Entomoplasmatales</taxon>
        <taxon>Spiroplasmataceae</taxon>
        <taxon>Spiroplasma</taxon>
    </lineage>
</organism>
<dbReference type="RefSeq" id="WP_016338985.1">
    <property type="nucleotide sequence ID" value="NC_021280.1"/>
</dbReference>
<dbReference type="KEGG" id="scr:SCHRY_v1c05820"/>
<dbReference type="AlphaFoldDB" id="R4UGC9"/>
<protein>
    <submittedName>
        <fullName evidence="1">Uncharacterized protein</fullName>
    </submittedName>
</protein>
<accession>R4UGC9</accession>
<gene>
    <name evidence="1" type="ORF">SCHRY_v1c05820</name>
</gene>
<dbReference type="HOGENOM" id="CLU_1969140_0_0_14"/>
<keyword evidence="2" id="KW-1185">Reference proteome</keyword>
<dbReference type="STRING" id="1276227.SCHRY_v1c05820"/>
<dbReference type="PATRIC" id="fig|1276227.3.peg.585"/>
<name>R4UGC9_9MOLU</name>
<proteinExistence type="predicted"/>
<evidence type="ECO:0000313" key="1">
    <source>
        <dbReference type="EMBL" id="AGM25160.1"/>
    </source>
</evidence>